<keyword evidence="3" id="KW-1185">Reference proteome</keyword>
<dbReference type="EMBL" id="AP018248">
    <property type="protein sequence ID" value="BAY99393.1"/>
    <property type="molecule type" value="Genomic_DNA"/>
</dbReference>
<protein>
    <submittedName>
        <fullName evidence="2">Putative peptidase PatA homolog</fullName>
    </submittedName>
</protein>
<dbReference type="Pfam" id="PF18065">
    <property type="entry name" value="PatG_C"/>
    <property type="match status" value="1"/>
</dbReference>
<evidence type="ECO:0000313" key="2">
    <source>
        <dbReference type="EMBL" id="BAY99393.1"/>
    </source>
</evidence>
<sequence length="184" mass="20540">MTIPQQIFIAPYAQGVGDSDRFAQATGLDYVEESSVGEFVLGSLPPREVKTSGVESVEVDEAQVPLVREALSNFLHRVYNDLRNVGKTSRDRALNFAATNIFQAAATFAQAIAQDRQLDIITVEKSPFCRLNSDCWDIRLEFYDPDSSRRGRKVFCFTIDVALIMPVTIGEIKSWSLPSRSKES</sequence>
<name>A0A1Z4N106_9CYAN</name>
<dbReference type="InterPro" id="IPR040636">
    <property type="entry name" value="PatG_C"/>
</dbReference>
<dbReference type="KEGG" id="ttq:NIES37_33750"/>
<reference evidence="2 3" key="1">
    <citation type="submission" date="2017-06" db="EMBL/GenBank/DDBJ databases">
        <title>Genome sequencing of cyanobaciteial culture collection at National Institute for Environmental Studies (NIES).</title>
        <authorList>
            <person name="Hirose Y."/>
            <person name="Shimura Y."/>
            <person name="Fujisawa T."/>
            <person name="Nakamura Y."/>
            <person name="Kawachi M."/>
        </authorList>
    </citation>
    <scope>NUCLEOTIDE SEQUENCE [LARGE SCALE GENOMIC DNA]</scope>
    <source>
        <strain evidence="2 3">NIES-37</strain>
    </source>
</reference>
<gene>
    <name evidence="2" type="ORF">NIES37_33750</name>
</gene>
<accession>A0A1Z4N106</accession>
<proteinExistence type="predicted"/>
<dbReference type="AlphaFoldDB" id="A0A1Z4N106"/>
<organism evidence="2 3">
    <name type="scientific">Tolypothrix tenuis PCC 7101</name>
    <dbReference type="NCBI Taxonomy" id="231146"/>
    <lineage>
        <taxon>Bacteria</taxon>
        <taxon>Bacillati</taxon>
        <taxon>Cyanobacteriota</taxon>
        <taxon>Cyanophyceae</taxon>
        <taxon>Nostocales</taxon>
        <taxon>Tolypothrichaceae</taxon>
        <taxon>Tolypothrix</taxon>
    </lineage>
</organism>
<dbReference type="Proteomes" id="UP000218785">
    <property type="component" value="Chromosome"/>
</dbReference>
<evidence type="ECO:0000313" key="3">
    <source>
        <dbReference type="Proteomes" id="UP000218785"/>
    </source>
</evidence>
<evidence type="ECO:0000259" key="1">
    <source>
        <dbReference type="Pfam" id="PF18065"/>
    </source>
</evidence>
<feature type="domain" description="PatG C-terminal" evidence="1">
    <location>
        <begin position="68"/>
        <end position="175"/>
    </location>
</feature>
<dbReference type="RefSeq" id="WP_190445792.1">
    <property type="nucleotide sequence ID" value="NZ_CAWNJS010000001.1"/>
</dbReference>